<dbReference type="Proteomes" id="UP000319263">
    <property type="component" value="Chromosome"/>
</dbReference>
<keyword evidence="6" id="KW-1185">Reference proteome</keyword>
<evidence type="ECO:0000313" key="6">
    <source>
        <dbReference type="Proteomes" id="UP000319263"/>
    </source>
</evidence>
<reference evidence="5 6" key="1">
    <citation type="submission" date="2019-07" db="EMBL/GenBank/DDBJ databases">
        <title>Microlunatus dokdonensis sp. nov. isolated from the rhizospheric soil of the wild plant Elymus tsukushiensis.</title>
        <authorList>
            <person name="Ghim S.-Y."/>
            <person name="Hwang Y.-J."/>
            <person name="Son J.-S."/>
            <person name="Shin J.-H."/>
        </authorList>
    </citation>
    <scope>NUCLEOTIDE SEQUENCE [LARGE SCALE GENOMIC DNA]</scope>
    <source>
        <strain evidence="5 6">KUDC0627</strain>
    </source>
</reference>
<evidence type="ECO:0000256" key="2">
    <source>
        <dbReference type="ARBA" id="ARBA00007783"/>
    </source>
</evidence>
<organism evidence="5 6">
    <name type="scientific">Microlunatus elymi</name>
    <dbReference type="NCBI Taxonomy" id="2596828"/>
    <lineage>
        <taxon>Bacteria</taxon>
        <taxon>Bacillati</taxon>
        <taxon>Actinomycetota</taxon>
        <taxon>Actinomycetes</taxon>
        <taxon>Propionibacteriales</taxon>
        <taxon>Propionibacteriaceae</taxon>
        <taxon>Microlunatus</taxon>
    </lineage>
</organism>
<dbReference type="PANTHER" id="PTHR30413">
    <property type="entry name" value="INNER MEMBRANE TRANSPORT PERMEASE"/>
    <property type="match status" value="1"/>
</dbReference>
<comment type="similarity">
    <text evidence="2">Belongs to the ABC-2 integral membrane protein family.</text>
</comment>
<feature type="transmembrane region" description="Helical" evidence="4">
    <location>
        <begin position="60"/>
        <end position="81"/>
    </location>
</feature>
<evidence type="ECO:0000313" key="5">
    <source>
        <dbReference type="EMBL" id="QDP94721.1"/>
    </source>
</evidence>
<protein>
    <submittedName>
        <fullName evidence="5">ABC transporter permease</fullName>
    </submittedName>
</protein>
<dbReference type="OrthoDB" id="4186295at2"/>
<dbReference type="AlphaFoldDB" id="A0A516PUU2"/>
<evidence type="ECO:0000256" key="1">
    <source>
        <dbReference type="ARBA" id="ARBA00004429"/>
    </source>
</evidence>
<feature type="transmembrane region" description="Helical" evidence="4">
    <location>
        <begin position="173"/>
        <end position="197"/>
    </location>
</feature>
<dbReference type="KEGG" id="mik:FOE78_01235"/>
<dbReference type="GO" id="GO:0015920">
    <property type="term" value="P:lipopolysaccharide transport"/>
    <property type="evidence" value="ECO:0007669"/>
    <property type="project" value="TreeGrafter"/>
</dbReference>
<accession>A0A516PUU2</accession>
<comment type="subcellular location">
    <subcellularLocation>
        <location evidence="1">Cell inner membrane</location>
        <topology evidence="1">Multi-pass membrane protein</topology>
    </subcellularLocation>
</comment>
<sequence>MPVQGAPTQTAVYQQFTPHRVGLPNLIDYFRNLWQRREFADEMSRSRLRGANTNTFFGQAWLLLDPLLQAAVYFLLIMLVRGGFHHLDSAKQLIAHLTGSLFAFRIAQTALSTGAKSVTTAGKVLLNTNFPRLLIPLSAVRTTFFRFLPTIPLYLAIHLVVGGPWSWRMLLSIYFLLCILVFSMGLAALVATVNVYFRDTASFLPYLSRLWMYMSPILWLPTQLDRYPALLQSVIQLNPMFSMLGGYSELLQKSNWPDPYMWFSSAGWALATMVVGFLFFISRERDFAVRVL</sequence>
<keyword evidence="4" id="KW-1133">Transmembrane helix</keyword>
<name>A0A516PUU2_9ACTN</name>
<evidence type="ECO:0000256" key="3">
    <source>
        <dbReference type="ARBA" id="ARBA00022448"/>
    </source>
</evidence>
<dbReference type="RefSeq" id="WP_143984710.1">
    <property type="nucleotide sequence ID" value="NZ_CP041692.1"/>
</dbReference>
<gene>
    <name evidence="5" type="ORF">FOE78_01235</name>
</gene>
<dbReference type="GO" id="GO:0005886">
    <property type="term" value="C:plasma membrane"/>
    <property type="evidence" value="ECO:0007669"/>
    <property type="project" value="UniProtKB-SubCell"/>
</dbReference>
<dbReference type="PANTHER" id="PTHR30413:SF8">
    <property type="entry name" value="TRANSPORT PERMEASE PROTEIN"/>
    <property type="match status" value="1"/>
</dbReference>
<keyword evidence="4" id="KW-0812">Transmembrane</keyword>
<feature type="transmembrane region" description="Helical" evidence="4">
    <location>
        <begin position="260"/>
        <end position="281"/>
    </location>
</feature>
<feature type="transmembrane region" description="Helical" evidence="4">
    <location>
        <begin position="133"/>
        <end position="161"/>
    </location>
</feature>
<evidence type="ECO:0000256" key="4">
    <source>
        <dbReference type="SAM" id="Phobius"/>
    </source>
</evidence>
<proteinExistence type="inferred from homology"/>
<keyword evidence="4" id="KW-0472">Membrane</keyword>
<dbReference type="EMBL" id="CP041692">
    <property type="protein sequence ID" value="QDP94721.1"/>
    <property type="molecule type" value="Genomic_DNA"/>
</dbReference>
<keyword evidence="3" id="KW-0813">Transport</keyword>